<dbReference type="Pfam" id="PF12833">
    <property type="entry name" value="HTH_18"/>
    <property type="match status" value="1"/>
</dbReference>
<keyword evidence="1" id="KW-0805">Transcription regulation</keyword>
<dbReference type="PANTHER" id="PTHR46796">
    <property type="entry name" value="HTH-TYPE TRANSCRIPTIONAL ACTIVATOR RHAS-RELATED"/>
    <property type="match status" value="1"/>
</dbReference>
<comment type="caution">
    <text evidence="5">The sequence shown here is derived from an EMBL/GenBank/DDBJ whole genome shotgun (WGS) entry which is preliminary data.</text>
</comment>
<dbReference type="Gene3D" id="1.10.10.60">
    <property type="entry name" value="Homeodomain-like"/>
    <property type="match status" value="2"/>
</dbReference>
<dbReference type="InterPro" id="IPR011051">
    <property type="entry name" value="RmlC_Cupin_sf"/>
</dbReference>
<keyword evidence="2 5" id="KW-0238">DNA-binding</keyword>
<dbReference type="AlphaFoldDB" id="A0A840TUY6"/>
<dbReference type="GO" id="GO:0003700">
    <property type="term" value="F:DNA-binding transcription factor activity"/>
    <property type="evidence" value="ECO:0007669"/>
    <property type="project" value="InterPro"/>
</dbReference>
<dbReference type="GO" id="GO:0043565">
    <property type="term" value="F:sequence-specific DNA binding"/>
    <property type="evidence" value="ECO:0007669"/>
    <property type="project" value="InterPro"/>
</dbReference>
<dbReference type="Pfam" id="PF07883">
    <property type="entry name" value="Cupin_2"/>
    <property type="match status" value="1"/>
</dbReference>
<reference evidence="5 6" key="1">
    <citation type="submission" date="2020-08" db="EMBL/GenBank/DDBJ databases">
        <title>Genomic Encyclopedia of Type Strains, Phase IV (KMG-IV): sequencing the most valuable type-strain genomes for metagenomic binning, comparative biology and taxonomic classification.</title>
        <authorList>
            <person name="Goeker M."/>
        </authorList>
    </citation>
    <scope>NUCLEOTIDE SEQUENCE [LARGE SCALE GENOMIC DNA]</scope>
    <source>
        <strain evidence="5 6">DSM 105074</strain>
    </source>
</reference>
<dbReference type="RefSeq" id="WP_184173465.1">
    <property type="nucleotide sequence ID" value="NZ_JACHGF010000002.1"/>
</dbReference>
<evidence type="ECO:0000256" key="2">
    <source>
        <dbReference type="ARBA" id="ARBA00023125"/>
    </source>
</evidence>
<dbReference type="SUPFAM" id="SSF51182">
    <property type="entry name" value="RmlC-like cupins"/>
    <property type="match status" value="1"/>
</dbReference>
<dbReference type="SMART" id="SM00342">
    <property type="entry name" value="HTH_ARAC"/>
    <property type="match status" value="1"/>
</dbReference>
<evidence type="ECO:0000256" key="1">
    <source>
        <dbReference type="ARBA" id="ARBA00023015"/>
    </source>
</evidence>
<dbReference type="Proteomes" id="UP000557307">
    <property type="component" value="Unassembled WGS sequence"/>
</dbReference>
<dbReference type="InterPro" id="IPR009057">
    <property type="entry name" value="Homeodomain-like_sf"/>
</dbReference>
<gene>
    <name evidence="5" type="ORF">HNQ92_001906</name>
</gene>
<dbReference type="SUPFAM" id="SSF46689">
    <property type="entry name" value="Homeodomain-like"/>
    <property type="match status" value="2"/>
</dbReference>
<feature type="domain" description="HTH araC/xylS-type" evidence="4">
    <location>
        <begin position="187"/>
        <end position="286"/>
    </location>
</feature>
<evidence type="ECO:0000259" key="4">
    <source>
        <dbReference type="PROSITE" id="PS01124"/>
    </source>
</evidence>
<dbReference type="InterPro" id="IPR018060">
    <property type="entry name" value="HTH_AraC"/>
</dbReference>
<evidence type="ECO:0000256" key="3">
    <source>
        <dbReference type="ARBA" id="ARBA00023163"/>
    </source>
</evidence>
<name>A0A840TUY6_9BACT</name>
<dbReference type="PROSITE" id="PS00041">
    <property type="entry name" value="HTH_ARAC_FAMILY_1"/>
    <property type="match status" value="1"/>
</dbReference>
<evidence type="ECO:0000313" key="6">
    <source>
        <dbReference type="Proteomes" id="UP000557307"/>
    </source>
</evidence>
<dbReference type="PANTHER" id="PTHR46796:SF13">
    <property type="entry name" value="HTH-TYPE TRANSCRIPTIONAL ACTIVATOR RHAS"/>
    <property type="match status" value="1"/>
</dbReference>
<dbReference type="InterPro" id="IPR014710">
    <property type="entry name" value="RmlC-like_jellyroll"/>
</dbReference>
<dbReference type="InterPro" id="IPR018062">
    <property type="entry name" value="HTH_AraC-typ_CS"/>
</dbReference>
<keyword evidence="3" id="KW-0804">Transcription</keyword>
<organism evidence="5 6">
    <name type="scientific">Rhabdobacter roseus</name>
    <dbReference type="NCBI Taxonomy" id="1655419"/>
    <lineage>
        <taxon>Bacteria</taxon>
        <taxon>Pseudomonadati</taxon>
        <taxon>Bacteroidota</taxon>
        <taxon>Cytophagia</taxon>
        <taxon>Cytophagales</taxon>
        <taxon>Cytophagaceae</taxon>
        <taxon>Rhabdobacter</taxon>
    </lineage>
</organism>
<dbReference type="PROSITE" id="PS01124">
    <property type="entry name" value="HTH_ARAC_FAMILY_2"/>
    <property type="match status" value="1"/>
</dbReference>
<dbReference type="InterPro" id="IPR050204">
    <property type="entry name" value="AraC_XylS_family_regulators"/>
</dbReference>
<dbReference type="EMBL" id="JACHGF010000002">
    <property type="protein sequence ID" value="MBB5283780.1"/>
    <property type="molecule type" value="Genomic_DNA"/>
</dbReference>
<dbReference type="Gene3D" id="2.60.120.10">
    <property type="entry name" value="Jelly Rolls"/>
    <property type="match status" value="1"/>
</dbReference>
<proteinExistence type="predicted"/>
<keyword evidence="6" id="KW-1185">Reference proteome</keyword>
<dbReference type="InterPro" id="IPR013096">
    <property type="entry name" value="Cupin_2"/>
</dbReference>
<accession>A0A840TUY6</accession>
<sequence>MKIIPFTIPVAKETTVMVQEDQLPHFYNHLHRHPELQLTWVQEGTGILITGSHTQRFQPGDVYLIGANQPHLFKSDAPYFAADSTLGVRALSFFFNPTYLAHTLLQLPELTLLKKWVSDQTPSQQVPTEQVPAVTEAMIEVQHRQEGPRVAAFIQLLHRLAQLPAWQVLSPPTSGPTITDTEGTRMDRIFQYLVAHYQQPVSLAAIAEVANLTPQAFCRYFKKHTDKTFVSFLNEMRISEACKLILSGQFASFAEVAYQTGFENVTHFNRVFKKCVGQSPRAFQRDFYGKVG</sequence>
<evidence type="ECO:0000313" key="5">
    <source>
        <dbReference type="EMBL" id="MBB5283780.1"/>
    </source>
</evidence>
<protein>
    <submittedName>
        <fullName evidence="5">AraC-like DNA-binding protein</fullName>
    </submittedName>
</protein>